<accession>A0A9X1ZVG2</accession>
<dbReference type="InterPro" id="IPR036737">
    <property type="entry name" value="OmpA-like_sf"/>
</dbReference>
<dbReference type="Gene3D" id="3.30.1330.60">
    <property type="entry name" value="OmpA-like domain"/>
    <property type="match status" value="1"/>
</dbReference>
<gene>
    <name evidence="2" type="ORF">L2672_10250</name>
</gene>
<evidence type="ECO:0000313" key="3">
    <source>
        <dbReference type="Proteomes" id="UP001139333"/>
    </source>
</evidence>
<organism evidence="2 3">
    <name type="scientific">Shewanella gaetbuli</name>
    <dbReference type="NCBI Taxonomy" id="220752"/>
    <lineage>
        <taxon>Bacteria</taxon>
        <taxon>Pseudomonadati</taxon>
        <taxon>Pseudomonadota</taxon>
        <taxon>Gammaproteobacteria</taxon>
        <taxon>Alteromonadales</taxon>
        <taxon>Shewanellaceae</taxon>
        <taxon>Shewanella</taxon>
    </lineage>
</organism>
<keyword evidence="1" id="KW-1133">Transmembrane helix</keyword>
<dbReference type="InterPro" id="IPR008023">
    <property type="entry name" value="DUF748"/>
</dbReference>
<dbReference type="GO" id="GO:0005886">
    <property type="term" value="C:plasma membrane"/>
    <property type="evidence" value="ECO:0007669"/>
    <property type="project" value="TreeGrafter"/>
</dbReference>
<keyword evidence="1" id="KW-0472">Membrane</keyword>
<keyword evidence="3" id="KW-1185">Reference proteome</keyword>
<protein>
    <submittedName>
        <fullName evidence="2">DUF748 domain-containing protein</fullName>
    </submittedName>
</protein>
<dbReference type="RefSeq" id="WP_248995755.1">
    <property type="nucleotide sequence ID" value="NZ_JAKIKP010000006.1"/>
</dbReference>
<dbReference type="GO" id="GO:0090313">
    <property type="term" value="P:regulation of protein targeting to membrane"/>
    <property type="evidence" value="ECO:0007669"/>
    <property type="project" value="TreeGrafter"/>
</dbReference>
<comment type="caution">
    <text evidence="2">The sequence shown here is derived from an EMBL/GenBank/DDBJ whole genome shotgun (WGS) entry which is preliminary data.</text>
</comment>
<feature type="transmembrane region" description="Helical" evidence="1">
    <location>
        <begin position="20"/>
        <end position="40"/>
    </location>
</feature>
<evidence type="ECO:0000256" key="1">
    <source>
        <dbReference type="SAM" id="Phobius"/>
    </source>
</evidence>
<proteinExistence type="predicted"/>
<evidence type="ECO:0000313" key="2">
    <source>
        <dbReference type="EMBL" id="MCL1143076.1"/>
    </source>
</evidence>
<dbReference type="PANTHER" id="PTHR30441:SF8">
    <property type="entry name" value="DUF748 DOMAIN-CONTAINING PROTEIN"/>
    <property type="match status" value="1"/>
</dbReference>
<dbReference type="AlphaFoldDB" id="A0A9X1ZVG2"/>
<dbReference type="Pfam" id="PF05359">
    <property type="entry name" value="DUF748"/>
    <property type="match status" value="2"/>
</dbReference>
<name>A0A9X1ZVG2_9GAMM</name>
<dbReference type="PANTHER" id="PTHR30441">
    <property type="entry name" value="DUF748 DOMAIN-CONTAINING PROTEIN"/>
    <property type="match status" value="1"/>
</dbReference>
<dbReference type="Proteomes" id="UP001139333">
    <property type="component" value="Unassembled WGS sequence"/>
</dbReference>
<dbReference type="EMBL" id="JAKIKP010000006">
    <property type="protein sequence ID" value="MCL1143076.1"/>
    <property type="molecule type" value="Genomic_DNA"/>
</dbReference>
<dbReference type="InterPro" id="IPR052894">
    <property type="entry name" value="AsmA-related"/>
</dbReference>
<reference evidence="2" key="1">
    <citation type="submission" date="2022-01" db="EMBL/GenBank/DDBJ databases">
        <title>Whole genome-based taxonomy of the Shewanellaceae.</title>
        <authorList>
            <person name="Martin-Rodriguez A.J."/>
        </authorList>
    </citation>
    <scope>NUCLEOTIDE SEQUENCE</scope>
    <source>
        <strain evidence="2">DSM 16422</strain>
    </source>
</reference>
<keyword evidence="1" id="KW-0812">Transmembrane</keyword>
<sequence>MSFVRLKFSQFPLYQKSIIVLALLYALLCLILGVILPYVAEQKIADVIEQLTGRTSQVNEIRFNPFTYELSINKLYIHEQNSTEVFSGFDNLYINLSPLSSLVNLSLSIDEISFQKPSVNVHRLTENNFNFSDILALNQQADDKPINSQADSQPGLPFQIQISKIAIQQGVISLEDNVSDSQVTYPAINLEFNHFDSLAKLVAETDKSLTKLNQYAITLHDEYQAQLALKGELQLFPLSVNVAVELTDFDLSKYWQFFDEHFDIQLQQGMFGLSSHLSLAMNTASDTLQFSIDNTDISLESLSIYHQDEQKVALKTLTMNQLTLDSLTQEIVVESIKAEQGKLVLNVSPTGADIVNILMPKTFQTAATDEATTSPEIAPQQQNKSENEPSWVVIVQESYLNNVDVSLGESVGSPKLVVWDLSQINLQTGVIRSDLTTPLEYQLSAKINQRSDLATSGIYDFEQQSLNADFSYKNLYLASLQPYLEKFINITIESGKLSTVGKLSLDATSKFNYTGQAWIDTLEIQDNILNKPLVTLNKMDINQLEFDKESNTLLIDEISFDQLFSRVIIAEDRTTNISDLLKPSSSAAKEAETKTAEATQADASTPSTSITINRITFKDSSAFFADNSLTPNFASGIELLNGHISQLSNTNNTPSIVDIAGKIDKYAPVTLKGKVNPFSKMPFVDLNLVFKHVELTSVNPYSGTYAGYYIDKGQINLDLNYQLEKNNLLGSNHVVINQLQLGKPSNSSLATSLPITLAVALLQDRHGVIDLGVDIEGDLDSPSFSFGSIIWGAFGNIITKAVTAPFSLLANLVGSDEPLNKVAFDYGQTHIVEQQTEHILELAQALKDRPLLIINVKGDVDTINDSQALAEQKLHSKLASSANISVSNLPSPLTASQFPQSGPLTQALYQLYTSELQLEPELIKQQIIEQHATIEPDTELPLETLTTRWHIALYNQLKNNQTVNESDLGALAQERAKSVKSFLVEQGNIASDRIFVMESRVHTQHKEAEVSLELQAD</sequence>